<evidence type="ECO:0000256" key="2">
    <source>
        <dbReference type="ARBA" id="ARBA00005982"/>
    </source>
</evidence>
<dbReference type="EMBL" id="PKMF04000037">
    <property type="protein sequence ID" value="KAK7856419.1"/>
    <property type="molecule type" value="Genomic_DNA"/>
</dbReference>
<dbReference type="InterPro" id="IPR000109">
    <property type="entry name" value="POT_fam"/>
</dbReference>
<feature type="transmembrane region" description="Helical" evidence="6">
    <location>
        <begin position="252"/>
        <end position="274"/>
    </location>
</feature>
<dbReference type="Gene3D" id="1.20.1250.20">
    <property type="entry name" value="MFS general substrate transporter like domains"/>
    <property type="match status" value="1"/>
</dbReference>
<keyword evidence="5 6" id="KW-0472">Membrane</keyword>
<proteinExistence type="inferred from homology"/>
<keyword evidence="8" id="KW-1185">Reference proteome</keyword>
<evidence type="ECO:0000256" key="4">
    <source>
        <dbReference type="ARBA" id="ARBA00022989"/>
    </source>
</evidence>
<keyword evidence="3 6" id="KW-0812">Transmembrane</keyword>
<evidence type="ECO:0000256" key="6">
    <source>
        <dbReference type="SAM" id="Phobius"/>
    </source>
</evidence>
<dbReference type="Pfam" id="PF00854">
    <property type="entry name" value="PTR2"/>
    <property type="match status" value="2"/>
</dbReference>
<feature type="transmembrane region" description="Helical" evidence="6">
    <location>
        <begin position="140"/>
        <end position="161"/>
    </location>
</feature>
<dbReference type="PANTHER" id="PTHR11654">
    <property type="entry name" value="OLIGOPEPTIDE TRANSPORTER-RELATED"/>
    <property type="match status" value="1"/>
</dbReference>
<dbReference type="GO" id="GO:0022857">
    <property type="term" value="F:transmembrane transporter activity"/>
    <property type="evidence" value="ECO:0007669"/>
    <property type="project" value="InterPro"/>
</dbReference>
<reference evidence="7 8" key="1">
    <citation type="journal article" date="2018" name="Sci. Data">
        <title>The draft genome sequence of cork oak.</title>
        <authorList>
            <person name="Ramos A.M."/>
            <person name="Usie A."/>
            <person name="Barbosa P."/>
            <person name="Barros P.M."/>
            <person name="Capote T."/>
            <person name="Chaves I."/>
            <person name="Simoes F."/>
            <person name="Abreu I."/>
            <person name="Carrasquinho I."/>
            <person name="Faro C."/>
            <person name="Guimaraes J.B."/>
            <person name="Mendonca D."/>
            <person name="Nobrega F."/>
            <person name="Rodrigues L."/>
            <person name="Saibo N.J.M."/>
            <person name="Varela M.C."/>
            <person name="Egas C."/>
            <person name="Matos J."/>
            <person name="Miguel C.M."/>
            <person name="Oliveira M.M."/>
            <person name="Ricardo C.P."/>
            <person name="Goncalves S."/>
        </authorList>
    </citation>
    <scope>NUCLEOTIDE SEQUENCE [LARGE SCALE GENOMIC DNA]</scope>
    <source>
        <strain evidence="8">cv. HL8</strain>
    </source>
</reference>
<dbReference type="InterPro" id="IPR036259">
    <property type="entry name" value="MFS_trans_sf"/>
</dbReference>
<gene>
    <name evidence="7" type="primary">NPF5.4_8</name>
    <name evidence="7" type="ORF">CFP56_023658</name>
</gene>
<dbReference type="Proteomes" id="UP000237347">
    <property type="component" value="Unassembled WGS sequence"/>
</dbReference>
<keyword evidence="4 6" id="KW-1133">Transmembrane helix</keyword>
<evidence type="ECO:0000256" key="3">
    <source>
        <dbReference type="ARBA" id="ARBA00022692"/>
    </source>
</evidence>
<feature type="transmembrane region" description="Helical" evidence="6">
    <location>
        <begin position="294"/>
        <end position="315"/>
    </location>
</feature>
<comment type="similarity">
    <text evidence="2">Belongs to the major facilitator superfamily. Proton-dependent oligopeptide transporter (POT/PTR) (TC 2.A.17) family.</text>
</comment>
<accession>A0AAW0LYJ8</accession>
<evidence type="ECO:0000256" key="5">
    <source>
        <dbReference type="ARBA" id="ARBA00023136"/>
    </source>
</evidence>
<sequence>MGTLTLGFTSPQKETKLADDEVDMCMQMDIQETNVMVMAQTYKSDNLVRLHPKVISHLRKCKWPIGGISVTNDSPKSLEFVWGCLALLALLFYYFVWARSWGQHNQVFEKAMIIDNIDASSKTRNPWRLCSLNQVEELKLVLRLIPIWFSCIMFTAVQAQLHSYYTIQGSTMIRSIGHLLFEKAMIIDNIDASSKTRNPWRLCSLNQVEELKLVLRLIPIWFSCIMFTAVQAQLHSYYTIQGSTMIRSIGHLHISPVSLQAFVGITVLFAVPFYDRIFVPIARKFTGHPSGIKGLQRIGVGLFLSILNIVVSALVEAKRVSILKKI</sequence>
<organism evidence="7 8">
    <name type="scientific">Quercus suber</name>
    <name type="common">Cork oak</name>
    <dbReference type="NCBI Taxonomy" id="58331"/>
    <lineage>
        <taxon>Eukaryota</taxon>
        <taxon>Viridiplantae</taxon>
        <taxon>Streptophyta</taxon>
        <taxon>Embryophyta</taxon>
        <taxon>Tracheophyta</taxon>
        <taxon>Spermatophyta</taxon>
        <taxon>Magnoliopsida</taxon>
        <taxon>eudicotyledons</taxon>
        <taxon>Gunneridae</taxon>
        <taxon>Pentapetalae</taxon>
        <taxon>rosids</taxon>
        <taxon>fabids</taxon>
        <taxon>Fagales</taxon>
        <taxon>Fagaceae</taxon>
        <taxon>Quercus</taxon>
    </lineage>
</organism>
<feature type="transmembrane region" description="Helical" evidence="6">
    <location>
        <begin position="220"/>
        <end position="240"/>
    </location>
</feature>
<dbReference type="AlphaFoldDB" id="A0AAW0LYJ8"/>
<comment type="caution">
    <text evidence="7">The sequence shown here is derived from an EMBL/GenBank/DDBJ whole genome shotgun (WGS) entry which is preliminary data.</text>
</comment>
<protein>
    <submittedName>
        <fullName evidence="7">Protein nrt1/ ptr family 5.4</fullName>
    </submittedName>
</protein>
<name>A0AAW0LYJ8_QUESU</name>
<evidence type="ECO:0000313" key="8">
    <source>
        <dbReference type="Proteomes" id="UP000237347"/>
    </source>
</evidence>
<dbReference type="GO" id="GO:0016020">
    <property type="term" value="C:membrane"/>
    <property type="evidence" value="ECO:0007669"/>
    <property type="project" value="UniProtKB-SubCell"/>
</dbReference>
<evidence type="ECO:0000313" key="7">
    <source>
        <dbReference type="EMBL" id="KAK7856419.1"/>
    </source>
</evidence>
<evidence type="ECO:0000256" key="1">
    <source>
        <dbReference type="ARBA" id="ARBA00004141"/>
    </source>
</evidence>
<comment type="subcellular location">
    <subcellularLocation>
        <location evidence="1">Membrane</location>
        <topology evidence="1">Multi-pass membrane protein</topology>
    </subcellularLocation>
</comment>
<feature type="transmembrane region" description="Helical" evidence="6">
    <location>
        <begin position="80"/>
        <end position="97"/>
    </location>
</feature>